<organism evidence="1 2">
    <name type="scientific">Ditylenchus dipsaci</name>
    <dbReference type="NCBI Taxonomy" id="166011"/>
    <lineage>
        <taxon>Eukaryota</taxon>
        <taxon>Metazoa</taxon>
        <taxon>Ecdysozoa</taxon>
        <taxon>Nematoda</taxon>
        <taxon>Chromadorea</taxon>
        <taxon>Rhabditida</taxon>
        <taxon>Tylenchina</taxon>
        <taxon>Tylenchomorpha</taxon>
        <taxon>Sphaerularioidea</taxon>
        <taxon>Anguinidae</taxon>
        <taxon>Anguininae</taxon>
        <taxon>Ditylenchus</taxon>
    </lineage>
</organism>
<keyword evidence="1" id="KW-1185">Reference proteome</keyword>
<dbReference type="Proteomes" id="UP000887574">
    <property type="component" value="Unplaced"/>
</dbReference>
<sequence length="123" mass="14034">MPQRINSLRTSCSNAKLLELMSESGDITRIGRKRLGIFSARFSLGQPSPTIIQGRSILREVFSCEKRSGECTEFLHLLLQYFHVFKFSGKDASKHLEGVNFDENFDEDAMRCFRLVDPICSLI</sequence>
<reference evidence="2" key="1">
    <citation type="submission" date="2022-11" db="UniProtKB">
        <authorList>
            <consortium name="WormBaseParasite"/>
        </authorList>
    </citation>
    <scope>IDENTIFICATION</scope>
</reference>
<proteinExistence type="predicted"/>
<evidence type="ECO:0000313" key="2">
    <source>
        <dbReference type="WBParaSite" id="jg1675"/>
    </source>
</evidence>
<dbReference type="AlphaFoldDB" id="A0A915D8S2"/>
<dbReference type="WBParaSite" id="jg1675">
    <property type="protein sequence ID" value="jg1675"/>
    <property type="gene ID" value="jg1675"/>
</dbReference>
<evidence type="ECO:0000313" key="1">
    <source>
        <dbReference type="Proteomes" id="UP000887574"/>
    </source>
</evidence>
<protein>
    <submittedName>
        <fullName evidence="2">Uncharacterized protein</fullName>
    </submittedName>
</protein>
<accession>A0A915D8S2</accession>
<name>A0A915D8S2_9BILA</name>